<evidence type="ECO:0000256" key="8">
    <source>
        <dbReference type="ARBA" id="ARBA00047669"/>
    </source>
</evidence>
<feature type="binding site" evidence="10">
    <location>
        <position position="560"/>
    </location>
    <ligand>
        <name>Ca(2+)</name>
        <dbReference type="ChEBI" id="CHEBI:29108"/>
    </ligand>
</feature>
<dbReference type="EC" id="3.2.1.-" evidence="12"/>
<keyword evidence="5 12" id="KW-0378">Hydrolase</keyword>
<comment type="catalytic activity">
    <reaction evidence="9">
        <text>N(4)-(alpha-D-Man-(1-&gt;2)-alpha-D-Man-(1-&gt;2)-alpha-D-Man-(1-&gt;3)-[alpha-D-Man-(1-&gt;2)-alpha-D-Man-(1-&gt;3)-[alpha-D-Man-(1-&gt;2)-alpha-D-Man-(1-&gt;6)]-alpha-D-Man-(1-&gt;6)]-beta-D-Man-(1-&gt;4)-beta-D-GlcNAc-(1-&gt;4)-beta-D-GlcNAc)-L-asparaginyl-[protein] (N-glucan mannose isomer 9A1,2,3B1,2,3) + 4 H2O = N(4)-(alpha-D-Man-(1-&gt;3)-[alpha-D-Man-(1-&gt;3)-[alpha-D-Man-(1-&gt;6)]-alpha-D-Man-(1-&gt;6)]-beta-D-Man-(1-&gt;4)-beta-D-GlcNAc-(1-&gt;4)-beta-D-GlcNAc)-L-asparaginyl-[protein] (N-glucan mannose isomer 5A1,2) + 4 beta-D-mannose</text>
        <dbReference type="Rhea" id="RHEA:56008"/>
        <dbReference type="Rhea" id="RHEA-COMP:14356"/>
        <dbReference type="Rhea" id="RHEA-COMP:14367"/>
        <dbReference type="ChEBI" id="CHEBI:15377"/>
        <dbReference type="ChEBI" id="CHEBI:28563"/>
        <dbReference type="ChEBI" id="CHEBI:59087"/>
        <dbReference type="ChEBI" id="CHEBI:139493"/>
        <dbReference type="EC" id="3.2.1.113"/>
    </reaction>
</comment>
<dbReference type="SUPFAM" id="SSF48225">
    <property type="entry name" value="Seven-hairpin glycosidases"/>
    <property type="match status" value="1"/>
</dbReference>
<keyword evidence="7 11" id="KW-1015">Disulfide bond</keyword>
<reference evidence="14 15" key="1">
    <citation type="submission" date="2024-03" db="EMBL/GenBank/DDBJ databases">
        <title>The Acrasis kona genome and developmental transcriptomes reveal deep origins of eukaryotic multicellular pathways.</title>
        <authorList>
            <person name="Sheikh S."/>
            <person name="Fu C.-J."/>
            <person name="Brown M.W."/>
            <person name="Baldauf S.L."/>
        </authorList>
    </citation>
    <scope>NUCLEOTIDE SEQUENCE [LARGE SCALE GENOMIC DNA]</scope>
    <source>
        <strain evidence="14 15">ATCC MYA-3509</strain>
    </source>
</reference>
<evidence type="ECO:0000256" key="4">
    <source>
        <dbReference type="ARBA" id="ARBA00022723"/>
    </source>
</evidence>
<keyword evidence="13" id="KW-0812">Transmembrane</keyword>
<evidence type="ECO:0000256" key="6">
    <source>
        <dbReference type="ARBA" id="ARBA00022837"/>
    </source>
</evidence>
<dbReference type="AlphaFoldDB" id="A0AAW2ZLV0"/>
<keyword evidence="12" id="KW-0326">Glycosidase</keyword>
<comment type="cofactor">
    <cofactor evidence="1 10">
        <name>Ca(2+)</name>
        <dbReference type="ChEBI" id="CHEBI:29108"/>
    </cofactor>
</comment>
<dbReference type="PRINTS" id="PR00747">
    <property type="entry name" value="GLYHDRLASE47"/>
</dbReference>
<dbReference type="Pfam" id="PF01532">
    <property type="entry name" value="Glyco_hydro_47"/>
    <property type="match status" value="1"/>
</dbReference>
<protein>
    <recommendedName>
        <fullName evidence="12">alpha-1,2-Mannosidase</fullName>
        <ecNumber evidence="12">3.2.1.-</ecNumber>
    </recommendedName>
</protein>
<feature type="transmembrane region" description="Helical" evidence="13">
    <location>
        <begin position="65"/>
        <end position="91"/>
    </location>
</feature>
<accession>A0AAW2ZLV0</accession>
<keyword evidence="4 10" id="KW-0479">Metal-binding</keyword>
<keyword evidence="13" id="KW-1133">Transmembrane helix</keyword>
<evidence type="ECO:0000256" key="2">
    <source>
        <dbReference type="ARBA" id="ARBA00004922"/>
    </source>
</evidence>
<dbReference type="InterPro" id="IPR050749">
    <property type="entry name" value="Glycosyl_Hydrolase_47"/>
</dbReference>
<dbReference type="Proteomes" id="UP001431209">
    <property type="component" value="Unassembled WGS sequence"/>
</dbReference>
<dbReference type="PANTHER" id="PTHR11742">
    <property type="entry name" value="MANNOSYL-OLIGOSACCHARIDE ALPHA-1,2-MANNOSIDASE-RELATED"/>
    <property type="match status" value="1"/>
</dbReference>
<evidence type="ECO:0000313" key="14">
    <source>
        <dbReference type="EMBL" id="KAL0489765.1"/>
    </source>
</evidence>
<evidence type="ECO:0000256" key="5">
    <source>
        <dbReference type="ARBA" id="ARBA00022801"/>
    </source>
</evidence>
<dbReference type="InterPro" id="IPR012341">
    <property type="entry name" value="6hp_glycosidase-like_sf"/>
</dbReference>
<dbReference type="InterPro" id="IPR001382">
    <property type="entry name" value="Glyco_hydro_47"/>
</dbReference>
<proteinExistence type="inferred from homology"/>
<evidence type="ECO:0000256" key="1">
    <source>
        <dbReference type="ARBA" id="ARBA00001913"/>
    </source>
</evidence>
<keyword evidence="6 10" id="KW-0106">Calcium</keyword>
<dbReference type="PANTHER" id="PTHR11742:SF55">
    <property type="entry name" value="ENDOPLASMIC RETICULUM MANNOSYL-OLIGOSACCHARIDE 1,2-ALPHA-MANNOSIDASE"/>
    <property type="match status" value="1"/>
</dbReference>
<comment type="caution">
    <text evidence="14">The sequence shown here is derived from an EMBL/GenBank/DDBJ whole genome shotgun (WGS) entry which is preliminary data.</text>
</comment>
<comment type="catalytic activity">
    <reaction evidence="8">
        <text>N(4)-(alpha-D-Man-(1-&gt;2)-alpha-D-Man-(1-&gt;2)-alpha-D-Man-(1-&gt;3)-[alpha-D-Man-(1-&gt;3)-[alpha-D-Man-(1-&gt;2)-alpha-D-Man-(1-&gt;6)]-alpha-D-Man-(1-&gt;6)]-beta-D-Man-(1-&gt;4)-beta-D-GlcNAc-(1-&gt;4)-beta-D-GlcNAc)-L-asparaginyl-[protein] (N-glucan mannose isomer 8A1,2,3B1,3) + 3 H2O = N(4)-(alpha-D-Man-(1-&gt;3)-[alpha-D-Man-(1-&gt;3)-[alpha-D-Man-(1-&gt;6)]-alpha-D-Man-(1-&gt;6)]-beta-D-Man-(1-&gt;4)-beta-D-GlcNAc-(1-&gt;4)-beta-D-GlcNAc)-L-asparaginyl-[protein] (N-glucan mannose isomer 5A1,2) + 3 beta-D-mannose</text>
        <dbReference type="Rhea" id="RHEA:56028"/>
        <dbReference type="Rhea" id="RHEA-COMP:14358"/>
        <dbReference type="Rhea" id="RHEA-COMP:14367"/>
        <dbReference type="ChEBI" id="CHEBI:15377"/>
        <dbReference type="ChEBI" id="CHEBI:28563"/>
        <dbReference type="ChEBI" id="CHEBI:59087"/>
        <dbReference type="ChEBI" id="CHEBI:60628"/>
        <dbReference type="EC" id="3.2.1.113"/>
    </reaction>
</comment>
<evidence type="ECO:0000256" key="11">
    <source>
        <dbReference type="PIRSR" id="PIRSR601382-3"/>
    </source>
</evidence>
<keyword evidence="15" id="KW-1185">Reference proteome</keyword>
<evidence type="ECO:0000256" key="13">
    <source>
        <dbReference type="SAM" id="Phobius"/>
    </source>
</evidence>
<feature type="non-terminal residue" evidence="14">
    <location>
        <position position="1"/>
    </location>
</feature>
<organism evidence="14 15">
    <name type="scientific">Acrasis kona</name>
    <dbReference type="NCBI Taxonomy" id="1008807"/>
    <lineage>
        <taxon>Eukaryota</taxon>
        <taxon>Discoba</taxon>
        <taxon>Heterolobosea</taxon>
        <taxon>Tetramitia</taxon>
        <taxon>Eutetramitia</taxon>
        <taxon>Acrasidae</taxon>
        <taxon>Acrasis</taxon>
    </lineage>
</organism>
<feature type="disulfide bond" evidence="11">
    <location>
        <begin position="401"/>
        <end position="439"/>
    </location>
</feature>
<evidence type="ECO:0000256" key="3">
    <source>
        <dbReference type="ARBA" id="ARBA00007658"/>
    </source>
</evidence>
<dbReference type="GO" id="GO:0016020">
    <property type="term" value="C:membrane"/>
    <property type="evidence" value="ECO:0007669"/>
    <property type="project" value="InterPro"/>
</dbReference>
<evidence type="ECO:0000313" key="15">
    <source>
        <dbReference type="Proteomes" id="UP001431209"/>
    </source>
</evidence>
<dbReference type="GO" id="GO:0005975">
    <property type="term" value="P:carbohydrate metabolic process"/>
    <property type="evidence" value="ECO:0007669"/>
    <property type="project" value="InterPro"/>
</dbReference>
<evidence type="ECO:0000256" key="10">
    <source>
        <dbReference type="PIRSR" id="PIRSR601382-2"/>
    </source>
</evidence>
<dbReference type="GO" id="GO:0005783">
    <property type="term" value="C:endoplasmic reticulum"/>
    <property type="evidence" value="ECO:0007669"/>
    <property type="project" value="TreeGrafter"/>
</dbReference>
<dbReference type="GO" id="GO:0005509">
    <property type="term" value="F:calcium ion binding"/>
    <property type="evidence" value="ECO:0007669"/>
    <property type="project" value="InterPro"/>
</dbReference>
<comment type="similarity">
    <text evidence="3 12">Belongs to the glycosyl hydrolase 47 family.</text>
</comment>
<dbReference type="InterPro" id="IPR036026">
    <property type="entry name" value="Seven-hairpin_glycosidases"/>
</dbReference>
<comment type="pathway">
    <text evidence="2">Protein modification; protein glycosylation.</text>
</comment>
<evidence type="ECO:0000256" key="12">
    <source>
        <dbReference type="RuleBase" id="RU361193"/>
    </source>
</evidence>
<dbReference type="GO" id="GO:0004571">
    <property type="term" value="F:mannosyl-oligosaccharide 1,2-alpha-mannosidase activity"/>
    <property type="evidence" value="ECO:0007669"/>
    <property type="project" value="UniProtKB-EC"/>
</dbReference>
<name>A0AAW2ZLV0_9EUKA</name>
<evidence type="ECO:0000256" key="9">
    <source>
        <dbReference type="ARBA" id="ARBA00048605"/>
    </source>
</evidence>
<sequence length="568" mass="65349">KDTNRNRKWRRIRRIYKILRSRIYSLISTFKSAEPILLNPLGTGSFQQRHRYQQKLQMQQKLRRIAFSGFVLSSLCLIIVLSIFFFFGWLLSSAERVLEVVRQLEGGDRAFHRDHKTEFRRGAVKDAFVHAWTGYEIHAFGHDEIRPTSNITNDSWGGWGVTIVDSLDTIIIMDLKHLLPRCEDHVSKINFVSEKFISVFETSIRYLGGLISAYDLSGNILYLNKAKELSKLMLPAFDSESGLPFHEIITKTGVAGNAAWMQGASILSEVGSVQLEFKRLARLTNDKELYQKMSDQIILLRDQQLKAKGLPKGLYPVKIKIENGAFDVSSKVTIGGLGDSFYEYLLKQHLMDPTETVFLKMYLESVDAMIENLSFTFNGNHTFITEYQNNKQQYLFEHLTCFAPGMIALGTKHVKNNDLYPKEKRTSHLVFADNVLSTCVMLYDVQPSGIAADTVKFEDGSLEFTNSAYYLRPETIESLFYFFRITGDDKYREAGWRIFENIVKYCRTDSSFSGLKDVTKKPFEKNNSMQSFFFAETLKYLYLLFSGPDVIPLDKYVFNTEGHPFLLK</sequence>
<dbReference type="Gene3D" id="1.50.10.10">
    <property type="match status" value="1"/>
</dbReference>
<evidence type="ECO:0000256" key="7">
    <source>
        <dbReference type="ARBA" id="ARBA00023157"/>
    </source>
</evidence>
<dbReference type="EMBL" id="JAOPGA020001602">
    <property type="protein sequence ID" value="KAL0489765.1"/>
    <property type="molecule type" value="Genomic_DNA"/>
</dbReference>
<gene>
    <name evidence="14" type="ORF">AKO1_003934</name>
</gene>
<keyword evidence="13" id="KW-0472">Membrane</keyword>